<dbReference type="AlphaFoldDB" id="A0A1H1SBS8"/>
<keyword evidence="4" id="KW-1185">Reference proteome</keyword>
<evidence type="ECO:0000313" key="4">
    <source>
        <dbReference type="Proteomes" id="UP000199700"/>
    </source>
</evidence>
<proteinExistence type="inferred from homology"/>
<name>A0A1H1SBS8_BRESA</name>
<dbReference type="CDD" id="cd06558">
    <property type="entry name" value="crotonase-like"/>
    <property type="match status" value="1"/>
</dbReference>
<protein>
    <submittedName>
        <fullName evidence="3">Enoyl-CoA hydratase/isomerase</fullName>
    </submittedName>
</protein>
<evidence type="ECO:0000256" key="2">
    <source>
        <dbReference type="RuleBase" id="RU003707"/>
    </source>
</evidence>
<gene>
    <name evidence="3" type="ORF">SAMN04489751_2056</name>
</gene>
<dbReference type="Proteomes" id="UP000199700">
    <property type="component" value="Chromosome"/>
</dbReference>
<dbReference type="Gene3D" id="3.90.226.10">
    <property type="entry name" value="2-enoyl-CoA Hydratase, Chain A, domain 1"/>
    <property type="match status" value="1"/>
</dbReference>
<dbReference type="EMBL" id="LT629739">
    <property type="protein sequence ID" value="SDS45444.1"/>
    <property type="molecule type" value="Genomic_DNA"/>
</dbReference>
<dbReference type="InterPro" id="IPR001753">
    <property type="entry name" value="Enoyl-CoA_hydra/iso"/>
</dbReference>
<evidence type="ECO:0000256" key="1">
    <source>
        <dbReference type="ARBA" id="ARBA00005254"/>
    </source>
</evidence>
<dbReference type="SUPFAM" id="SSF52096">
    <property type="entry name" value="ClpP/crotonase"/>
    <property type="match status" value="1"/>
</dbReference>
<evidence type="ECO:0000313" key="3">
    <source>
        <dbReference type="EMBL" id="SDS45444.1"/>
    </source>
</evidence>
<dbReference type="Pfam" id="PF00378">
    <property type="entry name" value="ECH_1"/>
    <property type="match status" value="1"/>
</dbReference>
<dbReference type="PROSITE" id="PS00166">
    <property type="entry name" value="ENOYL_COA_HYDRATASE"/>
    <property type="match status" value="1"/>
</dbReference>
<dbReference type="InterPro" id="IPR018376">
    <property type="entry name" value="Enoyl-CoA_hyd/isom_CS"/>
</dbReference>
<accession>A0A1H1SBS8</accession>
<dbReference type="GO" id="GO:0016853">
    <property type="term" value="F:isomerase activity"/>
    <property type="evidence" value="ECO:0007669"/>
    <property type="project" value="UniProtKB-KW"/>
</dbReference>
<organism evidence="3 4">
    <name type="scientific">Brevibacterium sandarakinum</name>
    <dbReference type="NCBI Taxonomy" id="629680"/>
    <lineage>
        <taxon>Bacteria</taxon>
        <taxon>Bacillati</taxon>
        <taxon>Actinomycetota</taxon>
        <taxon>Actinomycetes</taxon>
        <taxon>Micrococcales</taxon>
        <taxon>Brevibacteriaceae</taxon>
        <taxon>Brevibacterium</taxon>
    </lineage>
</organism>
<dbReference type="PANTHER" id="PTHR11941">
    <property type="entry name" value="ENOYL-COA HYDRATASE-RELATED"/>
    <property type="match status" value="1"/>
</dbReference>
<sequence>MPGCRDALLIRFRMEKRVDKYASQSNKGETGRVMNMDSVECSLAVEECGDGIELWTLNDPKEGNQVSDSTMVDAIVDNVDRVSRDNEVKCVVLTGAGSVFSAGGNIKEMRDKTGMFSGDVDDIARGYRDGIQRVPIALSKTTVPFVAAVNGPAVGAGMDLALMCDLRVAAEGAWFAASFVQLGLVPGDGGAWVLPRIVGRAQALEALHK</sequence>
<dbReference type="InterPro" id="IPR029045">
    <property type="entry name" value="ClpP/crotonase-like_dom_sf"/>
</dbReference>
<comment type="similarity">
    <text evidence="1 2">Belongs to the enoyl-CoA hydratase/isomerase family.</text>
</comment>
<dbReference type="GO" id="GO:0006635">
    <property type="term" value="P:fatty acid beta-oxidation"/>
    <property type="evidence" value="ECO:0007669"/>
    <property type="project" value="TreeGrafter"/>
</dbReference>
<dbReference type="PANTHER" id="PTHR11941:SF54">
    <property type="entry name" value="ENOYL-COA HYDRATASE, MITOCHONDRIAL"/>
    <property type="match status" value="1"/>
</dbReference>
<dbReference type="STRING" id="629680.SAMN04489751_2056"/>
<reference evidence="3" key="1">
    <citation type="submission" date="2016-10" db="EMBL/GenBank/DDBJ databases">
        <authorList>
            <person name="Varghese N."/>
            <person name="Submissions S."/>
        </authorList>
    </citation>
    <scope>NUCLEOTIDE SEQUENCE [LARGE SCALE GENOMIC DNA]</scope>
    <source>
        <strain evidence="3">DSM 22082</strain>
    </source>
</reference>